<dbReference type="Pfam" id="PF12704">
    <property type="entry name" value="MacB_PCD"/>
    <property type="match status" value="1"/>
</dbReference>
<feature type="transmembrane region" description="Helical" evidence="8">
    <location>
        <begin position="808"/>
        <end position="836"/>
    </location>
</feature>
<evidence type="ECO:0000256" key="4">
    <source>
        <dbReference type="ARBA" id="ARBA00022692"/>
    </source>
</evidence>
<feature type="domain" description="ABC3 transporter permease C-terminal" evidence="9">
    <location>
        <begin position="301"/>
        <end position="425"/>
    </location>
</feature>
<evidence type="ECO:0000313" key="11">
    <source>
        <dbReference type="EMBL" id="QBE66562.1"/>
    </source>
</evidence>
<feature type="transmembrane region" description="Helical" evidence="8">
    <location>
        <begin position="346"/>
        <end position="373"/>
    </location>
</feature>
<dbReference type="Pfam" id="PF02687">
    <property type="entry name" value="FtsX"/>
    <property type="match status" value="2"/>
</dbReference>
<dbReference type="EMBL" id="CP035913">
    <property type="protein sequence ID" value="QBE66562.1"/>
    <property type="molecule type" value="Genomic_DNA"/>
</dbReference>
<feature type="transmembrane region" description="Helical" evidence="8">
    <location>
        <begin position="469"/>
        <end position="491"/>
    </location>
</feature>
<dbReference type="GO" id="GO:0044874">
    <property type="term" value="P:lipoprotein localization to outer membrane"/>
    <property type="evidence" value="ECO:0007669"/>
    <property type="project" value="TreeGrafter"/>
</dbReference>
<feature type="domain" description="MacB-like periplasmic core" evidence="10">
    <location>
        <begin position="62"/>
        <end position="263"/>
    </location>
</feature>
<dbReference type="OrthoDB" id="5291724at2"/>
<evidence type="ECO:0000259" key="9">
    <source>
        <dbReference type="Pfam" id="PF02687"/>
    </source>
</evidence>
<dbReference type="PANTHER" id="PTHR30489:SF0">
    <property type="entry name" value="LIPOPROTEIN-RELEASING SYSTEM TRANSMEMBRANE PROTEIN LOLE"/>
    <property type="match status" value="1"/>
</dbReference>
<evidence type="ECO:0000256" key="6">
    <source>
        <dbReference type="ARBA" id="ARBA00023136"/>
    </source>
</evidence>
<reference evidence="11 12" key="1">
    <citation type="submission" date="2019-02" db="EMBL/GenBank/DDBJ databases">
        <title>Draft Genome Sequences of Six Type Strains of the Genus Massilia.</title>
        <authorList>
            <person name="Miess H."/>
            <person name="Frediansyhah A."/>
            <person name="Gross H."/>
        </authorList>
    </citation>
    <scope>NUCLEOTIDE SEQUENCE [LARGE SCALE GENOMIC DNA]</scope>
    <source>
        <strain evidence="11 12">DSM 17473</strain>
    </source>
</reference>
<dbReference type="KEGG" id="plue:EWM63_29315"/>
<dbReference type="InterPro" id="IPR025857">
    <property type="entry name" value="MacB_PCD"/>
</dbReference>
<keyword evidence="3" id="KW-1003">Cell membrane</keyword>
<organism evidence="11 12">
    <name type="scientific">Pseudoduganella lutea</name>
    <dbReference type="NCBI Taxonomy" id="321985"/>
    <lineage>
        <taxon>Bacteria</taxon>
        <taxon>Pseudomonadati</taxon>
        <taxon>Pseudomonadota</taxon>
        <taxon>Betaproteobacteria</taxon>
        <taxon>Burkholderiales</taxon>
        <taxon>Oxalobacteraceae</taxon>
        <taxon>Telluria group</taxon>
        <taxon>Pseudoduganella</taxon>
    </lineage>
</organism>
<feature type="transmembrane region" description="Helical" evidence="8">
    <location>
        <begin position="393"/>
        <end position="414"/>
    </location>
</feature>
<feature type="transmembrane region" description="Helical" evidence="8">
    <location>
        <begin position="856"/>
        <end position="876"/>
    </location>
</feature>
<feature type="compositionally biased region" description="Basic residues" evidence="7">
    <location>
        <begin position="1"/>
        <end position="16"/>
    </location>
</feature>
<dbReference type="Proteomes" id="UP000290637">
    <property type="component" value="Chromosome"/>
</dbReference>
<feature type="transmembrane region" description="Helical" evidence="8">
    <location>
        <begin position="299"/>
        <end position="323"/>
    </location>
</feature>
<feature type="domain" description="ABC3 transporter permease C-terminal" evidence="9">
    <location>
        <begin position="767"/>
        <end position="881"/>
    </location>
</feature>
<sequence length="892" mass="94538">MGRGRRAPRNPRRRRGGPAESPARGRTPCGPVQVTPLRSPSLRTLSRWLLLGEWRAHPVRALTAIAAIAIGVALGFAIHLINAAAFNEFSAAVQSLSGQADVQVSGAEPLFDEAIYSRLAERPEVAVASPVLEINASLPGGQEPLKIVGLDVFRVGYITPDLIGAPASGEPGDTLASDALFLSPAAQQWLQTKPGARIEFMTGTETLALRVAGSLQRARVGQRLGVMDIGAAQWRFGRLGKLSRVDIKLRDGVDRNAFQATLARELARDYPGRLRVGQPNDADQESRTSNMSRAYRVNLSVLALVALFTGAFLVFSTQALSVMRRRSQFALLRVLGFERRHLLRQVLLEGAALGVTGALLGIAGGYGIAAAALRFFGGDLGAGYFAGVQPQVQFTPVAAIVYFSLGIGVALLGCATPAWEAARAAPAVALKSGADEVALGRLSRPWPAIACLVLAGVLSQLPPVTELPVFGYLSIALMLVGGIALMPRIAALAFRFAHARWTATTAHRTEIPAVPTLTLARLANASGQAGIALGGVLSSFSLMVAMAIMVASFRVSVDNWILQVLPADLYARIASAGGTAGLTPREQAAIRGAPGIARAEFLRLRSVSLAPDRPNVALLARDIDPAHPEKSMVPVGEQVAQSQDRLPRAWVSEAMADLYRIAPGETLRLPLAGTAVPFFVAGVWRDYARVSGAVMIERADYVRLTGDADVSDAALWLAKDVSTADATDALKRLPFGATLGIEAPSAIRALSLRIFDRSFAVTYLLEAIAIVIGLFGVAATFSAQTLARAREFGMLRHIGVTRGQILGILAFEGGALTALGIATGFVLGWAISLILVHVVNPQSFHWTMQMHYPWPLLGAVAVALLVASMLTALVSGRQALSGGPIRAVREDW</sequence>
<evidence type="ECO:0000256" key="3">
    <source>
        <dbReference type="ARBA" id="ARBA00022475"/>
    </source>
</evidence>
<keyword evidence="5 8" id="KW-1133">Transmembrane helix</keyword>
<dbReference type="GO" id="GO:0098797">
    <property type="term" value="C:plasma membrane protein complex"/>
    <property type="evidence" value="ECO:0007669"/>
    <property type="project" value="TreeGrafter"/>
</dbReference>
<evidence type="ECO:0000256" key="2">
    <source>
        <dbReference type="ARBA" id="ARBA00005236"/>
    </source>
</evidence>
<gene>
    <name evidence="11" type="ORF">EWM63_29315</name>
</gene>
<feature type="transmembrane region" description="Helical" evidence="8">
    <location>
        <begin position="763"/>
        <end position="787"/>
    </location>
</feature>
<evidence type="ECO:0000256" key="7">
    <source>
        <dbReference type="SAM" id="MobiDB-lite"/>
    </source>
</evidence>
<comment type="similarity">
    <text evidence="2">Belongs to the ABC-4 integral membrane protein family. LolC/E subfamily.</text>
</comment>
<feature type="transmembrane region" description="Helical" evidence="8">
    <location>
        <begin position="531"/>
        <end position="553"/>
    </location>
</feature>
<keyword evidence="6 8" id="KW-0472">Membrane</keyword>
<evidence type="ECO:0000259" key="10">
    <source>
        <dbReference type="Pfam" id="PF12704"/>
    </source>
</evidence>
<comment type="subcellular location">
    <subcellularLocation>
        <location evidence="1">Cell membrane</location>
        <topology evidence="1">Multi-pass membrane protein</topology>
    </subcellularLocation>
</comment>
<evidence type="ECO:0000256" key="8">
    <source>
        <dbReference type="SAM" id="Phobius"/>
    </source>
</evidence>
<evidence type="ECO:0000256" key="5">
    <source>
        <dbReference type="ARBA" id="ARBA00022989"/>
    </source>
</evidence>
<proteinExistence type="inferred from homology"/>
<name>A0A4P6L6Q2_9BURK</name>
<protein>
    <submittedName>
        <fullName evidence="11">ABC transporter permease</fullName>
    </submittedName>
</protein>
<dbReference type="AlphaFoldDB" id="A0A4P6L6Q2"/>
<feature type="transmembrane region" description="Helical" evidence="8">
    <location>
        <begin position="61"/>
        <end position="81"/>
    </location>
</feature>
<feature type="region of interest" description="Disordered" evidence="7">
    <location>
        <begin position="1"/>
        <end position="34"/>
    </location>
</feature>
<dbReference type="InterPro" id="IPR051447">
    <property type="entry name" value="Lipoprotein-release_system"/>
</dbReference>
<evidence type="ECO:0000256" key="1">
    <source>
        <dbReference type="ARBA" id="ARBA00004651"/>
    </source>
</evidence>
<accession>A0A4P6L6Q2</accession>
<keyword evidence="4 8" id="KW-0812">Transmembrane</keyword>
<evidence type="ECO:0000313" key="12">
    <source>
        <dbReference type="Proteomes" id="UP000290637"/>
    </source>
</evidence>
<keyword evidence="12" id="KW-1185">Reference proteome</keyword>
<dbReference type="InterPro" id="IPR003838">
    <property type="entry name" value="ABC3_permease_C"/>
</dbReference>
<dbReference type="PANTHER" id="PTHR30489">
    <property type="entry name" value="LIPOPROTEIN-RELEASING SYSTEM TRANSMEMBRANE PROTEIN LOLE"/>
    <property type="match status" value="1"/>
</dbReference>